<accession>X0WCZ6</accession>
<feature type="non-terminal residue" evidence="2">
    <location>
        <position position="208"/>
    </location>
</feature>
<gene>
    <name evidence="2" type="ORF">S01H1_71412</name>
</gene>
<proteinExistence type="predicted"/>
<organism evidence="2">
    <name type="scientific">marine sediment metagenome</name>
    <dbReference type="NCBI Taxonomy" id="412755"/>
    <lineage>
        <taxon>unclassified sequences</taxon>
        <taxon>metagenomes</taxon>
        <taxon>ecological metagenomes</taxon>
    </lineage>
</organism>
<dbReference type="AlphaFoldDB" id="X0WCZ6"/>
<sequence length="208" mass="24416">MPELLVSAWLFVTGILRRFYYVLPALLLDPFDLYERHLYPRWGWELTMPDWYFPAAVSVGVLWAAILTFHELRTNRGTHGLRFEVREHGVDLPVYERSCPEQPFPLVQVTLEGRLTNNDTRKATVDGVGVQFLRKRGLLWLKVADASELVILGQLRARLDLKFHRVEVEGDSHSDYIREIWAYFRVPPKWNLEDLECGQYRAKIDMFP</sequence>
<keyword evidence="1" id="KW-0812">Transmembrane</keyword>
<evidence type="ECO:0000256" key="1">
    <source>
        <dbReference type="SAM" id="Phobius"/>
    </source>
</evidence>
<keyword evidence="1" id="KW-1133">Transmembrane helix</keyword>
<evidence type="ECO:0000313" key="2">
    <source>
        <dbReference type="EMBL" id="GAG28480.1"/>
    </source>
</evidence>
<feature type="transmembrane region" description="Helical" evidence="1">
    <location>
        <begin position="51"/>
        <end position="69"/>
    </location>
</feature>
<protein>
    <submittedName>
        <fullName evidence="2">Uncharacterized protein</fullName>
    </submittedName>
</protein>
<reference evidence="2" key="1">
    <citation type="journal article" date="2014" name="Front. Microbiol.">
        <title>High frequency of phylogenetically diverse reductive dehalogenase-homologous genes in deep subseafloor sedimentary metagenomes.</title>
        <authorList>
            <person name="Kawai M."/>
            <person name="Futagami T."/>
            <person name="Toyoda A."/>
            <person name="Takaki Y."/>
            <person name="Nishi S."/>
            <person name="Hori S."/>
            <person name="Arai W."/>
            <person name="Tsubouchi T."/>
            <person name="Morono Y."/>
            <person name="Uchiyama I."/>
            <person name="Ito T."/>
            <person name="Fujiyama A."/>
            <person name="Inagaki F."/>
            <person name="Takami H."/>
        </authorList>
    </citation>
    <scope>NUCLEOTIDE SEQUENCE</scope>
    <source>
        <strain evidence="2">Expedition CK06-06</strain>
    </source>
</reference>
<dbReference type="EMBL" id="BARS01047553">
    <property type="protein sequence ID" value="GAG28480.1"/>
    <property type="molecule type" value="Genomic_DNA"/>
</dbReference>
<keyword evidence="1" id="KW-0472">Membrane</keyword>
<name>X0WCZ6_9ZZZZ</name>
<comment type="caution">
    <text evidence="2">The sequence shown here is derived from an EMBL/GenBank/DDBJ whole genome shotgun (WGS) entry which is preliminary data.</text>
</comment>